<feature type="compositionally biased region" description="Low complexity" evidence="2">
    <location>
        <begin position="406"/>
        <end position="415"/>
    </location>
</feature>
<keyword evidence="1" id="KW-0175">Coiled coil</keyword>
<protein>
    <submittedName>
        <fullName evidence="3">Uncharacterized protein</fullName>
    </submittedName>
</protein>
<feature type="region of interest" description="Disordered" evidence="2">
    <location>
        <begin position="390"/>
        <end position="505"/>
    </location>
</feature>
<feature type="compositionally biased region" description="Low complexity" evidence="2">
    <location>
        <begin position="461"/>
        <end position="472"/>
    </location>
</feature>
<sequence length="505" mass="56046">MLDENLPTFYLKPSRQTPHQTTIHLYQHGNDPQPTYTLRHPDPTTTPTPADAHNRYAAALYDAHVPSILYGEVLILPQWTTPTLSADAIRANNGTTPAPEPLLPTTFTINLYNPDQTVTVHFKPKSWNSPATWWFEMPQHSFRQPSTSRLDRTQADPASAAITPKLRFAWRKDSKLSKDLTCVLSGKTTTLPESKTKAKEPDITVAMFQSLKELTLYEPNLYRVEMEDFKGLEVVLLLAAVTIRDVWFAPQGLREAFRVGKSGPAAATVSGTGGGGREGAPAKQQRPVVGTTMGSSVAIASGALTASPSSPLASSSSPTSRQSSQQLSKPLPQPQPAVSPAENWRREEERRTRLLLEDEERARRQREAARQAEIDRETLRLQRIYGQEEERVRMQASGAPGPLPPRMSGAAAAPAPSLPLRPAHPPQPHSYPYQDGRPRIHGAGRVDPRHQSAVRFSLSPEQQQQQQQQQEQPKPALQPKKSSFFRLRRSSADEAKLSKKRSSMF</sequence>
<reference evidence="3 4" key="1">
    <citation type="submission" date="2018-02" db="EMBL/GenBank/DDBJ databases">
        <title>The genomes of Aspergillus section Nigri reveals drivers in fungal speciation.</title>
        <authorList>
            <consortium name="DOE Joint Genome Institute"/>
            <person name="Vesth T.C."/>
            <person name="Nybo J."/>
            <person name="Theobald S."/>
            <person name="Brandl J."/>
            <person name="Frisvad J.C."/>
            <person name="Nielsen K.F."/>
            <person name="Lyhne E.K."/>
            <person name="Kogle M.E."/>
            <person name="Kuo A."/>
            <person name="Riley R."/>
            <person name="Clum A."/>
            <person name="Nolan M."/>
            <person name="Lipzen A."/>
            <person name="Salamov A."/>
            <person name="Henrissat B."/>
            <person name="Wiebenga A."/>
            <person name="De vries R.P."/>
            <person name="Grigoriev I.V."/>
            <person name="Mortensen U.H."/>
            <person name="Andersen M.R."/>
            <person name="Baker S.E."/>
        </authorList>
    </citation>
    <scope>NUCLEOTIDE SEQUENCE [LARGE SCALE GENOMIC DNA]</scope>
    <source>
        <strain evidence="3 4">CBS 114.80</strain>
    </source>
</reference>
<feature type="region of interest" description="Disordered" evidence="2">
    <location>
        <begin position="261"/>
        <end position="288"/>
    </location>
</feature>
<feature type="compositionally biased region" description="Pro residues" evidence="2">
    <location>
        <begin position="416"/>
        <end position="429"/>
    </location>
</feature>
<keyword evidence="4" id="KW-1185">Reference proteome</keyword>
<evidence type="ECO:0000313" key="4">
    <source>
        <dbReference type="Proteomes" id="UP000248817"/>
    </source>
</evidence>
<name>A0A2V5IF60_9EURO</name>
<accession>A0A2V5IF60</accession>
<dbReference type="AlphaFoldDB" id="A0A2V5IF60"/>
<organism evidence="3 4">
    <name type="scientific">Aspergillus indologenus CBS 114.80</name>
    <dbReference type="NCBI Taxonomy" id="1450541"/>
    <lineage>
        <taxon>Eukaryota</taxon>
        <taxon>Fungi</taxon>
        <taxon>Dikarya</taxon>
        <taxon>Ascomycota</taxon>
        <taxon>Pezizomycotina</taxon>
        <taxon>Eurotiomycetes</taxon>
        <taxon>Eurotiomycetidae</taxon>
        <taxon>Eurotiales</taxon>
        <taxon>Aspergillaceae</taxon>
        <taxon>Aspergillus</taxon>
        <taxon>Aspergillus subgen. Circumdati</taxon>
    </lineage>
</organism>
<evidence type="ECO:0000256" key="2">
    <source>
        <dbReference type="SAM" id="MobiDB-lite"/>
    </source>
</evidence>
<proteinExistence type="predicted"/>
<feature type="coiled-coil region" evidence="1">
    <location>
        <begin position="355"/>
        <end position="382"/>
    </location>
</feature>
<evidence type="ECO:0000313" key="3">
    <source>
        <dbReference type="EMBL" id="PYI27160.1"/>
    </source>
</evidence>
<feature type="compositionally biased region" description="Low complexity" evidence="2">
    <location>
        <begin position="306"/>
        <end position="330"/>
    </location>
</feature>
<dbReference type="EMBL" id="KZ825576">
    <property type="protein sequence ID" value="PYI27160.1"/>
    <property type="molecule type" value="Genomic_DNA"/>
</dbReference>
<gene>
    <name evidence="3" type="ORF">BP00DRAFT_429576</name>
</gene>
<dbReference type="Proteomes" id="UP000248817">
    <property type="component" value="Unassembled WGS sequence"/>
</dbReference>
<evidence type="ECO:0000256" key="1">
    <source>
        <dbReference type="SAM" id="Coils"/>
    </source>
</evidence>
<feature type="region of interest" description="Disordered" evidence="2">
    <location>
        <begin position="306"/>
        <end position="347"/>
    </location>
</feature>